<accession>D5GFG8</accession>
<dbReference type="Proteomes" id="UP000006911">
    <property type="component" value="Unassembled WGS sequence"/>
</dbReference>
<organism evidence="1 2">
    <name type="scientific">Tuber melanosporum (strain Mel28)</name>
    <name type="common">Perigord black truffle</name>
    <dbReference type="NCBI Taxonomy" id="656061"/>
    <lineage>
        <taxon>Eukaryota</taxon>
        <taxon>Fungi</taxon>
        <taxon>Dikarya</taxon>
        <taxon>Ascomycota</taxon>
        <taxon>Pezizomycotina</taxon>
        <taxon>Pezizomycetes</taxon>
        <taxon>Pezizales</taxon>
        <taxon>Tuberaceae</taxon>
        <taxon>Tuber</taxon>
    </lineage>
</organism>
<protein>
    <submittedName>
        <fullName evidence="1">(Perigord truffle) hypothetical protein</fullName>
    </submittedName>
</protein>
<dbReference type="AlphaFoldDB" id="D5GFG8"/>
<evidence type="ECO:0000313" key="1">
    <source>
        <dbReference type="EMBL" id="CAZ83261.1"/>
    </source>
</evidence>
<proteinExistence type="predicted"/>
<sequence length="62" mass="7069">MYTYGCSASRRGNSYKTISFSFFLSFLFLKKNKGKDSRVLESGPRLPEHHQGFSSVVVCRLC</sequence>
<reference evidence="1 2" key="1">
    <citation type="journal article" date="2010" name="Nature">
        <title>Perigord black truffle genome uncovers evolutionary origins and mechanisms of symbiosis.</title>
        <authorList>
            <person name="Martin F."/>
            <person name="Kohler A."/>
            <person name="Murat C."/>
            <person name="Balestrini R."/>
            <person name="Coutinho P.M."/>
            <person name="Jaillon O."/>
            <person name="Montanini B."/>
            <person name="Morin E."/>
            <person name="Noel B."/>
            <person name="Percudani R."/>
            <person name="Porcel B."/>
            <person name="Rubini A."/>
            <person name="Amicucci A."/>
            <person name="Amselem J."/>
            <person name="Anthouard V."/>
            <person name="Arcioni S."/>
            <person name="Artiguenave F."/>
            <person name="Aury J.M."/>
            <person name="Ballario P."/>
            <person name="Bolchi A."/>
            <person name="Brenna A."/>
            <person name="Brun A."/>
            <person name="Buee M."/>
            <person name="Cantarel B."/>
            <person name="Chevalier G."/>
            <person name="Couloux A."/>
            <person name="Da Silva C."/>
            <person name="Denoeud F."/>
            <person name="Duplessis S."/>
            <person name="Ghignone S."/>
            <person name="Hilselberger B."/>
            <person name="Iotti M."/>
            <person name="Marcais B."/>
            <person name="Mello A."/>
            <person name="Miranda M."/>
            <person name="Pacioni G."/>
            <person name="Quesneville H."/>
            <person name="Riccioni C."/>
            <person name="Ruotolo R."/>
            <person name="Splivallo R."/>
            <person name="Stocchi V."/>
            <person name="Tisserant E."/>
            <person name="Viscomi A.R."/>
            <person name="Zambonelli A."/>
            <person name="Zampieri E."/>
            <person name="Henrissat B."/>
            <person name="Lebrun M.H."/>
            <person name="Paolocci F."/>
            <person name="Bonfante P."/>
            <person name="Ottonello S."/>
            <person name="Wincker P."/>
        </authorList>
    </citation>
    <scope>NUCLEOTIDE SEQUENCE [LARGE SCALE GENOMIC DNA]</scope>
    <source>
        <strain evidence="1 2">Mel28</strain>
    </source>
</reference>
<gene>
    <name evidence="1" type="ORF">GSTUM_00006888001</name>
</gene>
<dbReference type="HOGENOM" id="CLU_2905800_0_0_1"/>
<dbReference type="GeneID" id="9188209"/>
<dbReference type="RefSeq" id="XP_002839070.1">
    <property type="nucleotide sequence ID" value="XM_002839024.1"/>
</dbReference>
<keyword evidence="2" id="KW-1185">Reference proteome</keyword>
<name>D5GFG8_TUBMM</name>
<evidence type="ECO:0000313" key="2">
    <source>
        <dbReference type="Proteomes" id="UP000006911"/>
    </source>
</evidence>
<dbReference type="KEGG" id="tml:GSTUM_00006888001"/>
<dbReference type="EMBL" id="FN430208">
    <property type="protein sequence ID" value="CAZ83261.1"/>
    <property type="molecule type" value="Genomic_DNA"/>
</dbReference>
<dbReference type="InParanoid" id="D5GFG8"/>